<dbReference type="AlphaFoldDB" id="A0A1H4HAA1"/>
<dbReference type="Proteomes" id="UP000242469">
    <property type="component" value="Unassembled WGS sequence"/>
</dbReference>
<dbReference type="OrthoDB" id="6203947at2"/>
<reference evidence="2" key="1">
    <citation type="submission" date="2016-10" db="EMBL/GenBank/DDBJ databases">
        <authorList>
            <person name="Varghese N."/>
            <person name="Submissions S."/>
        </authorList>
    </citation>
    <scope>NUCLEOTIDE SEQUENCE [LARGE SCALE GENOMIC DNA]</scope>
    <source>
        <strain evidence="2">DSM 11526</strain>
    </source>
</reference>
<keyword evidence="2" id="KW-1185">Reference proteome</keyword>
<accession>A0A1H4HAA1</accession>
<dbReference type="RefSeq" id="WP_091828235.1">
    <property type="nucleotide sequence ID" value="NZ_FNRJ01000035.1"/>
</dbReference>
<dbReference type="EMBL" id="FNRJ01000035">
    <property type="protein sequence ID" value="SEB18561.1"/>
    <property type="molecule type" value="Genomic_DNA"/>
</dbReference>
<protein>
    <submittedName>
        <fullName evidence="1">Uncharacterized protein</fullName>
    </submittedName>
</protein>
<proteinExistence type="predicted"/>
<evidence type="ECO:0000313" key="1">
    <source>
        <dbReference type="EMBL" id="SEB18561.1"/>
    </source>
</evidence>
<name>A0A1H4HAA1_9GAMM</name>
<gene>
    <name evidence="1" type="ORF">SAMN02745729_1356</name>
</gene>
<dbReference type="STRING" id="1122198.SAMN02745729_1356"/>
<sequence>MSSIHFVERLENIKKVDVERNEWESGFWVVSRENAFKLIGHDIYLHEYQKEPSFLGGKIIGFHIREESNKVVFRFKEAESHKGISTPIEGWGNEQKRVWN</sequence>
<organism evidence="1 2">
    <name type="scientific">Marinobacterium iners DSM 11526</name>
    <dbReference type="NCBI Taxonomy" id="1122198"/>
    <lineage>
        <taxon>Bacteria</taxon>
        <taxon>Pseudomonadati</taxon>
        <taxon>Pseudomonadota</taxon>
        <taxon>Gammaproteobacteria</taxon>
        <taxon>Oceanospirillales</taxon>
        <taxon>Oceanospirillaceae</taxon>
        <taxon>Marinobacterium</taxon>
    </lineage>
</organism>
<evidence type="ECO:0000313" key="2">
    <source>
        <dbReference type="Proteomes" id="UP000242469"/>
    </source>
</evidence>